<accession>A0A919Q210</accession>
<evidence type="ECO:0000313" key="6">
    <source>
        <dbReference type="EMBL" id="GIG54421.1"/>
    </source>
</evidence>
<keyword evidence="3 5" id="KW-1133">Transmembrane helix</keyword>
<keyword evidence="2 5" id="KW-0812">Transmembrane</keyword>
<sequence>MTFRDGARLDPSRVQRRGRRRGGGIAIGGGVGGLLLVLAYVLLGGDPADLDTSGGSAGAEDPDTAAAFAERCTTGADANAYDDCRVLGAIESLDAYWSDVLPGLGHAFTPPGVVVFDEATTGGCGAASAATGPYYCPVDATMYLDTSFVDALAAYGFEDGPLAQLYVIAHEYGHHIESITGALQAADRSGTGPDSDGVRIELMADCLAGDWIGEASTVEDPETGRPFLEPITDQQLDNALAAAEAVGDDRIQETVQGYVEPHSFTHGSSQQRREAVILGYEQGAASCDAFGVFTDAA</sequence>
<dbReference type="Proteomes" id="UP000652354">
    <property type="component" value="Unassembled WGS sequence"/>
</dbReference>
<evidence type="ECO:0000256" key="1">
    <source>
        <dbReference type="ARBA" id="ARBA00004167"/>
    </source>
</evidence>
<dbReference type="PANTHER" id="PTHR30168:SF0">
    <property type="entry name" value="INNER MEMBRANE PROTEIN"/>
    <property type="match status" value="1"/>
</dbReference>
<gene>
    <name evidence="6" type="ORF">Dac01nite_11730</name>
</gene>
<keyword evidence="4 5" id="KW-0472">Membrane</keyword>
<name>A0A919Q210_9MICO</name>
<evidence type="ECO:0000256" key="5">
    <source>
        <dbReference type="SAM" id="Phobius"/>
    </source>
</evidence>
<dbReference type="RefSeq" id="WP_203654270.1">
    <property type="nucleotide sequence ID" value="NZ_BONR01000002.1"/>
</dbReference>
<comment type="caution">
    <text evidence="6">The sequence shown here is derived from an EMBL/GenBank/DDBJ whole genome shotgun (WGS) entry which is preliminary data.</text>
</comment>
<dbReference type="Pfam" id="PF04228">
    <property type="entry name" value="Zn_peptidase"/>
    <property type="match status" value="1"/>
</dbReference>
<dbReference type="GO" id="GO:0016020">
    <property type="term" value="C:membrane"/>
    <property type="evidence" value="ECO:0007669"/>
    <property type="project" value="UniProtKB-SubCell"/>
</dbReference>
<evidence type="ECO:0000256" key="2">
    <source>
        <dbReference type="ARBA" id="ARBA00022692"/>
    </source>
</evidence>
<feature type="transmembrane region" description="Helical" evidence="5">
    <location>
        <begin position="21"/>
        <end position="43"/>
    </location>
</feature>
<reference evidence="6" key="1">
    <citation type="submission" date="2021-01" db="EMBL/GenBank/DDBJ databases">
        <title>Whole genome shotgun sequence of Demequina activiva NBRC 110675.</title>
        <authorList>
            <person name="Komaki H."/>
            <person name="Tamura T."/>
        </authorList>
    </citation>
    <scope>NUCLEOTIDE SEQUENCE</scope>
    <source>
        <strain evidence="6">NBRC 110675</strain>
    </source>
</reference>
<dbReference type="InterPro" id="IPR007343">
    <property type="entry name" value="Uncharacterised_pept_Zn_put"/>
</dbReference>
<dbReference type="AlphaFoldDB" id="A0A919Q210"/>
<proteinExistence type="predicted"/>
<keyword evidence="7" id="KW-1185">Reference proteome</keyword>
<organism evidence="6 7">
    <name type="scientific">Demequina activiva</name>
    <dbReference type="NCBI Taxonomy" id="1582364"/>
    <lineage>
        <taxon>Bacteria</taxon>
        <taxon>Bacillati</taxon>
        <taxon>Actinomycetota</taxon>
        <taxon>Actinomycetes</taxon>
        <taxon>Micrococcales</taxon>
        <taxon>Demequinaceae</taxon>
        <taxon>Demequina</taxon>
    </lineage>
</organism>
<evidence type="ECO:0000313" key="7">
    <source>
        <dbReference type="Proteomes" id="UP000652354"/>
    </source>
</evidence>
<protein>
    <submittedName>
        <fullName evidence="6">Membrane protein</fullName>
    </submittedName>
</protein>
<dbReference type="EMBL" id="BONR01000002">
    <property type="protein sequence ID" value="GIG54421.1"/>
    <property type="molecule type" value="Genomic_DNA"/>
</dbReference>
<comment type="subcellular location">
    <subcellularLocation>
        <location evidence="1">Membrane</location>
        <topology evidence="1">Single-pass membrane protein</topology>
    </subcellularLocation>
</comment>
<dbReference type="PANTHER" id="PTHR30168">
    <property type="entry name" value="PUTATIVE MEMBRANE PROTEIN YPFJ"/>
    <property type="match status" value="1"/>
</dbReference>
<evidence type="ECO:0000256" key="3">
    <source>
        <dbReference type="ARBA" id="ARBA00022989"/>
    </source>
</evidence>
<evidence type="ECO:0000256" key="4">
    <source>
        <dbReference type="ARBA" id="ARBA00023136"/>
    </source>
</evidence>